<dbReference type="AlphaFoldDB" id="A0A0M4DEC1"/>
<dbReference type="KEGG" id="spri:SPRI_5528"/>
<dbReference type="PATRIC" id="fig|38300.4.peg.5791"/>
<dbReference type="GeneID" id="97233421"/>
<dbReference type="Gene3D" id="3.40.30.10">
    <property type="entry name" value="Glutaredoxin"/>
    <property type="match status" value="1"/>
</dbReference>
<reference evidence="1 2" key="1">
    <citation type="submission" date="2015-08" db="EMBL/GenBank/DDBJ databases">
        <title>Genome sequence of the pristinamycin over-producing bacterium Streptomyces pristinaespiralis HCCB10218.</title>
        <authorList>
            <person name="Tian J."/>
            <person name="Yang J."/>
            <person name="Li L."/>
            <person name="Ruan L."/>
            <person name="Wei W."/>
            <person name="Zheng G."/>
            <person name="Wei Z."/>
            <person name="Yang S."/>
            <person name="Ge M."/>
            <person name="Jiang W."/>
            <person name="Lu Y."/>
        </authorList>
    </citation>
    <scope>NUCLEOTIDE SEQUENCE [LARGE SCALE GENOMIC DNA]</scope>
    <source>
        <strain evidence="1 2">HCCB 10218</strain>
    </source>
</reference>
<dbReference type="RefSeq" id="WP_053557428.1">
    <property type="nucleotide sequence ID" value="NZ_CP011340.1"/>
</dbReference>
<proteinExistence type="predicted"/>
<name>A0A0M4DEC1_STRPR</name>
<sequence length="169" mass="17314">MAFVVVALVLLTALCLVLLVLVLAVLRRLREHESRFERLAASAGAMGGHDPAADLVGRRVPELAEHTGGSPRTVGFFSVGCEACHEQAPEFVASAAATGASAIVVGAPAEELAGLLEGVPTVVTGGESEKLMKAVDIKAFPTFLQVDGEGLIVRAAIAVAELPAPAPAR</sequence>
<dbReference type="EMBL" id="CP011340">
    <property type="protein sequence ID" value="ALC23834.1"/>
    <property type="molecule type" value="Genomic_DNA"/>
</dbReference>
<dbReference type="OrthoDB" id="128449at2"/>
<dbReference type="STRING" id="38300.SPRI_5528"/>
<keyword evidence="1" id="KW-0413">Isomerase</keyword>
<accession>A0A0M4DEC1</accession>
<dbReference type="GO" id="GO:0016853">
    <property type="term" value="F:isomerase activity"/>
    <property type="evidence" value="ECO:0007669"/>
    <property type="project" value="UniProtKB-KW"/>
</dbReference>
<evidence type="ECO:0000313" key="1">
    <source>
        <dbReference type="EMBL" id="ALC23834.1"/>
    </source>
</evidence>
<protein>
    <submittedName>
        <fullName evidence="1">Thiol-disulfide isomerase-like thioredoxin</fullName>
    </submittedName>
</protein>
<evidence type="ECO:0000313" key="2">
    <source>
        <dbReference type="Proteomes" id="UP000060513"/>
    </source>
</evidence>
<dbReference type="Proteomes" id="UP000060513">
    <property type="component" value="Chromosome"/>
</dbReference>
<organism evidence="1">
    <name type="scientific">Streptomyces pristinaespiralis</name>
    <dbReference type="NCBI Taxonomy" id="38300"/>
    <lineage>
        <taxon>Bacteria</taxon>
        <taxon>Bacillati</taxon>
        <taxon>Actinomycetota</taxon>
        <taxon>Actinomycetes</taxon>
        <taxon>Kitasatosporales</taxon>
        <taxon>Streptomycetaceae</taxon>
        <taxon>Streptomyces</taxon>
    </lineage>
</organism>
<dbReference type="InterPro" id="IPR036249">
    <property type="entry name" value="Thioredoxin-like_sf"/>
</dbReference>
<dbReference type="SUPFAM" id="SSF52833">
    <property type="entry name" value="Thioredoxin-like"/>
    <property type="match status" value="1"/>
</dbReference>
<gene>
    <name evidence="1" type="ORF">SPRI_5528</name>
</gene>